<evidence type="ECO:0000313" key="15">
    <source>
        <dbReference type="EMBL" id="QGG49022.1"/>
    </source>
</evidence>
<dbReference type="GO" id="GO:0000162">
    <property type="term" value="P:L-tryptophan biosynthetic process"/>
    <property type="evidence" value="ECO:0007669"/>
    <property type="project" value="TreeGrafter"/>
</dbReference>
<feature type="active site" description="Proton donor" evidence="12">
    <location>
        <position position="129"/>
    </location>
</feature>
<dbReference type="UniPathway" id="UPA00031">
    <property type="reaction ID" value="UER00009"/>
</dbReference>
<keyword evidence="8 12" id="KW-0028">Amino-acid biosynthesis</keyword>
<name>A0A5Q2N6M0_9FIRM</name>
<evidence type="ECO:0000256" key="12">
    <source>
        <dbReference type="HAMAP-Rule" id="MF_01014"/>
    </source>
</evidence>
<dbReference type="GO" id="GO:0003949">
    <property type="term" value="F:1-(5-phosphoribosyl)-5-[(5-phosphoribosylamino)methylideneamino]imidazole-4-carboxamide isomerase activity"/>
    <property type="evidence" value="ECO:0007669"/>
    <property type="project" value="UniProtKB-UniRule"/>
</dbReference>
<evidence type="ECO:0000256" key="11">
    <source>
        <dbReference type="ARBA" id="ARBA00030547"/>
    </source>
</evidence>
<dbReference type="PANTHER" id="PTHR43090">
    <property type="entry name" value="1-(5-PHOSPHORIBOSYL)-5-[(5-PHOSPHORIBOSYLAMINO)METHYLIDENEAMINO] IMIDAZOLE-4-CARBOXAMIDE ISOMERASE"/>
    <property type="match status" value="1"/>
</dbReference>
<evidence type="ECO:0000256" key="7">
    <source>
        <dbReference type="ARBA" id="ARBA00022490"/>
    </source>
</evidence>
<dbReference type="GO" id="GO:0005737">
    <property type="term" value="C:cytoplasm"/>
    <property type="evidence" value="ECO:0007669"/>
    <property type="project" value="UniProtKB-SubCell"/>
</dbReference>
<comment type="catalytic activity">
    <reaction evidence="1 12 14">
        <text>1-(5-phospho-beta-D-ribosyl)-5-[(5-phospho-beta-D-ribosylamino)methylideneamino]imidazole-4-carboxamide = 5-[(5-phospho-1-deoxy-D-ribulos-1-ylimino)methylamino]-1-(5-phospho-beta-D-ribosyl)imidazole-4-carboxamide</text>
        <dbReference type="Rhea" id="RHEA:15469"/>
        <dbReference type="ChEBI" id="CHEBI:58435"/>
        <dbReference type="ChEBI" id="CHEBI:58525"/>
        <dbReference type="EC" id="5.3.1.16"/>
    </reaction>
</comment>
<dbReference type="OrthoDB" id="9807749at2"/>
<dbReference type="InterPro" id="IPR006063">
    <property type="entry name" value="HisA_bact_arch"/>
</dbReference>
<comment type="similarity">
    <text evidence="4 12 13">Belongs to the HisA/HisF family.</text>
</comment>
<organism evidence="15 16">
    <name type="scientific">Heliorestis convoluta</name>
    <dbReference type="NCBI Taxonomy" id="356322"/>
    <lineage>
        <taxon>Bacteria</taxon>
        <taxon>Bacillati</taxon>
        <taxon>Bacillota</taxon>
        <taxon>Clostridia</taxon>
        <taxon>Eubacteriales</taxon>
        <taxon>Heliobacteriaceae</taxon>
        <taxon>Heliorestis</taxon>
    </lineage>
</organism>
<dbReference type="PANTHER" id="PTHR43090:SF2">
    <property type="entry name" value="1-(5-PHOSPHORIBOSYL)-5-[(5-PHOSPHORIBOSYLAMINO)METHYLIDENEAMINO] IMIDAZOLE-4-CARBOXAMIDE ISOMERASE"/>
    <property type="match status" value="1"/>
</dbReference>
<evidence type="ECO:0000256" key="6">
    <source>
        <dbReference type="ARBA" id="ARBA00018464"/>
    </source>
</evidence>
<evidence type="ECO:0000313" key="16">
    <source>
        <dbReference type="Proteomes" id="UP000366051"/>
    </source>
</evidence>
<dbReference type="InterPro" id="IPR013785">
    <property type="entry name" value="Aldolase_TIM"/>
</dbReference>
<evidence type="ECO:0000256" key="14">
    <source>
        <dbReference type="RuleBase" id="RU003658"/>
    </source>
</evidence>
<evidence type="ECO:0000256" key="3">
    <source>
        <dbReference type="ARBA" id="ARBA00005133"/>
    </source>
</evidence>
<dbReference type="InterPro" id="IPR006062">
    <property type="entry name" value="His_biosynth"/>
</dbReference>
<evidence type="ECO:0000256" key="9">
    <source>
        <dbReference type="ARBA" id="ARBA00023102"/>
    </source>
</evidence>
<comment type="subcellular location">
    <subcellularLocation>
        <location evidence="2 12 14">Cytoplasm</location>
    </subcellularLocation>
</comment>
<comment type="pathway">
    <text evidence="3 12 14">Amino-acid biosynthesis; L-histidine biosynthesis; L-histidine from 5-phospho-alpha-D-ribose 1-diphosphate: step 4/9.</text>
</comment>
<evidence type="ECO:0000256" key="1">
    <source>
        <dbReference type="ARBA" id="ARBA00000901"/>
    </source>
</evidence>
<protein>
    <recommendedName>
        <fullName evidence="6 12">1-(5-phosphoribosyl)-5-[(5-phosphoribosylamino)methylideneamino] imidazole-4-carboxamide isomerase</fullName>
        <ecNumber evidence="5 12">5.3.1.16</ecNumber>
    </recommendedName>
    <alternativeName>
        <fullName evidence="11 12">Phosphoribosylformimino-5-aminoimidazole carboxamide ribotide isomerase</fullName>
    </alternativeName>
</protein>
<dbReference type="EMBL" id="CP045875">
    <property type="protein sequence ID" value="QGG49022.1"/>
    <property type="molecule type" value="Genomic_DNA"/>
</dbReference>
<dbReference type="InterPro" id="IPR023016">
    <property type="entry name" value="HisA/PriA"/>
</dbReference>
<evidence type="ECO:0000256" key="5">
    <source>
        <dbReference type="ARBA" id="ARBA00012550"/>
    </source>
</evidence>
<dbReference type="Proteomes" id="UP000366051">
    <property type="component" value="Chromosome"/>
</dbReference>
<dbReference type="Gene3D" id="3.20.20.70">
    <property type="entry name" value="Aldolase class I"/>
    <property type="match status" value="1"/>
</dbReference>
<dbReference type="SUPFAM" id="SSF51366">
    <property type="entry name" value="Ribulose-phoshate binding barrel"/>
    <property type="match status" value="1"/>
</dbReference>
<gene>
    <name evidence="12 15" type="primary">hisA</name>
    <name evidence="15" type="ORF">FTV88_2933</name>
</gene>
<dbReference type="InterPro" id="IPR011060">
    <property type="entry name" value="RibuloseP-bd_barrel"/>
</dbReference>
<dbReference type="KEGG" id="hcv:FTV88_2933"/>
<evidence type="ECO:0000256" key="8">
    <source>
        <dbReference type="ARBA" id="ARBA00022605"/>
    </source>
</evidence>
<keyword evidence="7 12" id="KW-0963">Cytoplasm</keyword>
<keyword evidence="9 12" id="KW-0368">Histidine biosynthesis</keyword>
<evidence type="ECO:0000256" key="4">
    <source>
        <dbReference type="ARBA" id="ARBA00009667"/>
    </source>
</evidence>
<keyword evidence="10 12" id="KW-0413">Isomerase</keyword>
<keyword evidence="16" id="KW-1185">Reference proteome</keyword>
<dbReference type="CDD" id="cd04732">
    <property type="entry name" value="HisA"/>
    <property type="match status" value="1"/>
</dbReference>
<proteinExistence type="inferred from homology"/>
<dbReference type="Pfam" id="PF00977">
    <property type="entry name" value="His_biosynth"/>
    <property type="match status" value="1"/>
</dbReference>
<evidence type="ECO:0000256" key="10">
    <source>
        <dbReference type="ARBA" id="ARBA00023235"/>
    </source>
</evidence>
<dbReference type="GO" id="GO:0000105">
    <property type="term" value="P:L-histidine biosynthetic process"/>
    <property type="evidence" value="ECO:0007669"/>
    <property type="project" value="UniProtKB-UniRule"/>
</dbReference>
<reference evidence="16" key="1">
    <citation type="submission" date="2019-11" db="EMBL/GenBank/DDBJ databases">
        <title>Genome sequence of Heliorestis convoluta strain HH, an alkaliphilic and minimalistic phototrophic bacterium from a soda lake in Egypt.</title>
        <authorList>
            <person name="Dewey E.D."/>
            <person name="Stokes L.M."/>
            <person name="Burchell B.M."/>
            <person name="Shaffer K.N."/>
            <person name="Huntington A.M."/>
            <person name="Baker J.M."/>
            <person name="Nadendla S."/>
            <person name="Giglio M.G."/>
            <person name="Touchman J.W."/>
            <person name="Blankenship R.E."/>
            <person name="Madigan M.T."/>
            <person name="Sattley W.M."/>
        </authorList>
    </citation>
    <scope>NUCLEOTIDE SEQUENCE [LARGE SCALE GENOMIC DNA]</scope>
    <source>
        <strain evidence="16">HH</strain>
    </source>
</reference>
<dbReference type="EC" id="5.3.1.16" evidence="5 12"/>
<dbReference type="RefSeq" id="WP_153726074.1">
    <property type="nucleotide sequence ID" value="NZ_CP045875.1"/>
</dbReference>
<dbReference type="NCBIfam" id="TIGR00007">
    <property type="entry name" value="1-(5-phosphoribosyl)-5-[(5-phosphoribosylamino)methylideneamino]imidazole-4-carboxamide isomerase"/>
    <property type="match status" value="1"/>
</dbReference>
<dbReference type="InterPro" id="IPR044524">
    <property type="entry name" value="Isoase_HisA-like"/>
</dbReference>
<dbReference type="AlphaFoldDB" id="A0A5Q2N6M0"/>
<sequence>MLIFPAIDLKEGRCVRLYQGRMSEATVYNDDPVAQALAWQAQGAQMIHLVDLDGAFEGVPQNLDAIKDILDAVTVAVQIGGGIRDMATVDKYLSLGVSRVILGTVAIKNPDLFATACEKYGSRIVLGLDARDGWVATDGWAGTSEITALELAVEMKKLGAKRVIYTDISKDGTMAGPNLKATADLARKTGLKFIASGGFATIDDVKAAADLYTEGIEGVILGKSIYTGSIDLPEAIALARSATAGREDVC</sequence>
<evidence type="ECO:0000256" key="2">
    <source>
        <dbReference type="ARBA" id="ARBA00004496"/>
    </source>
</evidence>
<evidence type="ECO:0000256" key="13">
    <source>
        <dbReference type="RuleBase" id="RU003657"/>
    </source>
</evidence>
<dbReference type="HAMAP" id="MF_01014">
    <property type="entry name" value="HisA"/>
    <property type="match status" value="1"/>
</dbReference>
<feature type="active site" description="Proton acceptor" evidence="12">
    <location>
        <position position="8"/>
    </location>
</feature>
<accession>A0A5Q2N6M0</accession>
<dbReference type="FunFam" id="3.20.20.70:FF:000009">
    <property type="entry name" value="1-(5-phosphoribosyl)-5-[(5-phosphoribosylamino)methylideneamino] imidazole-4-carboxamide isomerase"/>
    <property type="match status" value="1"/>
</dbReference>